<evidence type="ECO:0000256" key="4">
    <source>
        <dbReference type="ARBA" id="ARBA00022833"/>
    </source>
</evidence>
<dbReference type="PANTHER" id="PTHR21256">
    <property type="entry name" value="HISTIDINOL DEHYDROGENASE HDH"/>
    <property type="match status" value="1"/>
</dbReference>
<dbReference type="GO" id="GO:0051287">
    <property type="term" value="F:NAD binding"/>
    <property type="evidence" value="ECO:0007669"/>
    <property type="project" value="InterPro"/>
</dbReference>
<dbReference type="GO" id="GO:0005737">
    <property type="term" value="C:cytoplasm"/>
    <property type="evidence" value="ECO:0007669"/>
    <property type="project" value="TreeGrafter"/>
</dbReference>
<comment type="similarity">
    <text evidence="2">Belongs to the histidinol dehydrogenase family.</text>
</comment>
<name>A0A3B0SR83_9ZZZZ</name>
<proteinExistence type="inferred from homology"/>
<keyword evidence="4" id="KW-0862">Zinc</keyword>
<dbReference type="SUPFAM" id="SSF53720">
    <property type="entry name" value="ALDH-like"/>
    <property type="match status" value="1"/>
</dbReference>
<dbReference type="CDD" id="cd06572">
    <property type="entry name" value="Histidinol_dh"/>
    <property type="match status" value="1"/>
</dbReference>
<dbReference type="FunFam" id="3.40.50.1980:FF:000001">
    <property type="entry name" value="Histidinol dehydrogenase"/>
    <property type="match status" value="1"/>
</dbReference>
<gene>
    <name evidence="6" type="ORF">MNBD_ACTINO02-559</name>
</gene>
<dbReference type="InterPro" id="IPR012131">
    <property type="entry name" value="Hstdl_DH"/>
</dbReference>
<dbReference type="EMBL" id="UOEK01000502">
    <property type="protein sequence ID" value="VAW08871.1"/>
    <property type="molecule type" value="Genomic_DNA"/>
</dbReference>
<feature type="non-terminal residue" evidence="6">
    <location>
        <position position="395"/>
    </location>
</feature>
<dbReference type="PANTHER" id="PTHR21256:SF2">
    <property type="entry name" value="HISTIDINE BIOSYNTHESIS TRIFUNCTIONAL PROTEIN"/>
    <property type="match status" value="1"/>
</dbReference>
<dbReference type="Gene3D" id="1.20.5.1300">
    <property type="match status" value="1"/>
</dbReference>
<dbReference type="PIRSF" id="PIRSF000099">
    <property type="entry name" value="Histidinol_dh"/>
    <property type="match status" value="1"/>
</dbReference>
<dbReference type="AlphaFoldDB" id="A0A3B0SR83"/>
<dbReference type="InterPro" id="IPR016161">
    <property type="entry name" value="Ald_DH/histidinol_DH"/>
</dbReference>
<keyword evidence="3" id="KW-0479">Metal-binding</keyword>
<reference evidence="6" key="1">
    <citation type="submission" date="2018-06" db="EMBL/GenBank/DDBJ databases">
        <authorList>
            <person name="Zhirakovskaya E."/>
        </authorList>
    </citation>
    <scope>NUCLEOTIDE SEQUENCE</scope>
</reference>
<dbReference type="PRINTS" id="PR00083">
    <property type="entry name" value="HOLDHDRGNASE"/>
</dbReference>
<dbReference type="GO" id="GO:0004399">
    <property type="term" value="F:histidinol dehydrogenase activity"/>
    <property type="evidence" value="ECO:0007669"/>
    <property type="project" value="UniProtKB-EC"/>
</dbReference>
<evidence type="ECO:0000256" key="1">
    <source>
        <dbReference type="ARBA" id="ARBA00001947"/>
    </source>
</evidence>
<dbReference type="GO" id="GO:0046872">
    <property type="term" value="F:metal ion binding"/>
    <property type="evidence" value="ECO:0007669"/>
    <property type="project" value="UniProtKB-KW"/>
</dbReference>
<dbReference type="Gene3D" id="3.40.50.1980">
    <property type="entry name" value="Nitrogenase molybdenum iron protein domain"/>
    <property type="match status" value="2"/>
</dbReference>
<dbReference type="InterPro" id="IPR022695">
    <property type="entry name" value="Histidinol_DH_monofunct"/>
</dbReference>
<protein>
    <submittedName>
        <fullName evidence="6">Histidinol dehydrogenase</fullName>
        <ecNumber evidence="6">1.1.1.23</ecNumber>
    </submittedName>
</protein>
<evidence type="ECO:0000256" key="5">
    <source>
        <dbReference type="ARBA" id="ARBA00023002"/>
    </source>
</evidence>
<dbReference type="Pfam" id="PF00815">
    <property type="entry name" value="Histidinol_dh"/>
    <property type="match status" value="1"/>
</dbReference>
<dbReference type="GO" id="GO:0000105">
    <property type="term" value="P:L-histidine biosynthetic process"/>
    <property type="evidence" value="ECO:0007669"/>
    <property type="project" value="InterPro"/>
</dbReference>
<accession>A0A3B0SR83</accession>
<evidence type="ECO:0000313" key="6">
    <source>
        <dbReference type="EMBL" id="VAW08871.1"/>
    </source>
</evidence>
<keyword evidence="5 6" id="KW-0560">Oxidoreductase</keyword>
<dbReference type="NCBIfam" id="TIGR00069">
    <property type="entry name" value="hisD"/>
    <property type="match status" value="1"/>
</dbReference>
<evidence type="ECO:0000256" key="2">
    <source>
        <dbReference type="ARBA" id="ARBA00010178"/>
    </source>
</evidence>
<sequence>MITPRYWLDLDQDADVTAFVERSSVPDDAVQEGAYTIVQDVRTGGDAALRAASDRFGGALADGALTIASDVLGQAWTDASPELRDAIEAAAANIRACHEPQRPTDSVVTPVPGVDVARTWSPLHRVGVYVPGGQAAYPSSLMMGVIPAQIAGVPEIVVTSPADAQGTVSPATLAVAGYLGVTEFVVAGGAQAIAALAYGTETVRRVDKIVGPGNAWVTAAKLAVFGACGVDLPAGPSEAVVLTDATADPRIVAADLLCQAEHGPDSPVVLVCESRETANSVLEAATTLLTRLTRSDTIVASLENHGAVVIGADLTDRVTFVNDYAPEHTSIHTKDEGAVADQVTQAGSVFVGQWSPESAGDYATGANHVLPTGGLARSYGPLSVEDFGSYRQVQT</sequence>
<evidence type="ECO:0000256" key="3">
    <source>
        <dbReference type="ARBA" id="ARBA00022723"/>
    </source>
</evidence>
<comment type="cofactor">
    <cofactor evidence="1">
        <name>Zn(2+)</name>
        <dbReference type="ChEBI" id="CHEBI:29105"/>
    </cofactor>
</comment>
<dbReference type="EC" id="1.1.1.23" evidence="6"/>
<organism evidence="6">
    <name type="scientific">hydrothermal vent metagenome</name>
    <dbReference type="NCBI Taxonomy" id="652676"/>
    <lineage>
        <taxon>unclassified sequences</taxon>
        <taxon>metagenomes</taxon>
        <taxon>ecological metagenomes</taxon>
    </lineage>
</organism>